<evidence type="ECO:0000313" key="4">
    <source>
        <dbReference type="Proteomes" id="UP000374630"/>
    </source>
</evidence>
<dbReference type="EMBL" id="RZNZ01000002">
    <property type="protein sequence ID" value="KAA8821929.1"/>
    <property type="molecule type" value="Genomic_DNA"/>
</dbReference>
<dbReference type="OrthoDB" id="3242635at2"/>
<proteinExistence type="predicted"/>
<dbReference type="EMBL" id="RZOA01000010">
    <property type="protein sequence ID" value="KAA8823280.1"/>
    <property type="molecule type" value="Genomic_DNA"/>
</dbReference>
<accession>A0A5J5DZG0</accession>
<reference evidence="3 4" key="1">
    <citation type="journal article" date="2019" name="Syst. Appl. Microbiol.">
        <title>Characterization of Bifidobacterium species in feaces of the Egyptian fruit bat: Description of B. vespertilionis sp. nov. and B. rousetti sp. nov.</title>
        <authorList>
            <person name="Modesto M."/>
            <person name="Satti M."/>
            <person name="Watanabe K."/>
            <person name="Puglisi E."/>
            <person name="Morelli L."/>
            <person name="Huang C.-H."/>
            <person name="Liou J.-S."/>
            <person name="Miyashita M."/>
            <person name="Tamura T."/>
            <person name="Saito S."/>
            <person name="Mori K."/>
            <person name="Huang L."/>
            <person name="Sciavilla P."/>
            <person name="Sandri C."/>
            <person name="Spiezio C."/>
            <person name="Vitali F."/>
            <person name="Cavalieri D."/>
            <person name="Perpetuini G."/>
            <person name="Tofalo R."/>
            <person name="Bonetti A."/>
            <person name="Arita M."/>
            <person name="Mattarelli P."/>
        </authorList>
    </citation>
    <scope>NUCLEOTIDE SEQUENCE [LARGE SCALE GENOMIC DNA]</scope>
    <source>
        <strain evidence="1 4">RST16</strain>
        <strain evidence="2 3">RST8</strain>
    </source>
</reference>
<organism evidence="2 3">
    <name type="scientific">Bifidobacterium vespertilionis</name>
    <dbReference type="NCBI Taxonomy" id="2562524"/>
    <lineage>
        <taxon>Bacteria</taxon>
        <taxon>Bacillati</taxon>
        <taxon>Actinomycetota</taxon>
        <taxon>Actinomycetes</taxon>
        <taxon>Bifidobacteriales</taxon>
        <taxon>Bifidobacteriaceae</taxon>
        <taxon>Bifidobacterium</taxon>
    </lineage>
</organism>
<evidence type="ECO:0000313" key="3">
    <source>
        <dbReference type="Proteomes" id="UP000345527"/>
    </source>
</evidence>
<sequence>MGSVSESLMQHMTLGALCSRYGLVLQPPFASPVTVTSLADDLDSVRPGSLYVPTGTDPTPELLHQALERGAYAVLAPMAVRGMLVNADLPVLYGDLDAAQLGALASGIAGGPSDALAMFGVCGPKADETIRVLAEFLHVLGNPVGRISAQGSFALDRELNIEYPLNTFEVQHVLSVCAEDGAAAVVVAIDERTLHRGSLSAVNMDVLAVADDDRLSVDTQRHLLAAAAAEYGFAIGEDTHVTWRTSESDAMAIQASSTDDPLSVNRLSTSIAMVMAAGVRKGNIRNALRVSRELS</sequence>
<dbReference type="Proteomes" id="UP000345527">
    <property type="component" value="Unassembled WGS sequence"/>
</dbReference>
<gene>
    <name evidence="2" type="ORF">EM848_06230</name>
    <name evidence="1" type="ORF">EMO90_01560</name>
</gene>
<keyword evidence="4" id="KW-1185">Reference proteome</keyword>
<protein>
    <submittedName>
        <fullName evidence="2">UDP-N-acetylmuramyl peptide synthase</fullName>
    </submittedName>
</protein>
<dbReference type="RefSeq" id="WP_150354068.1">
    <property type="nucleotide sequence ID" value="NZ_RZNZ01000002.1"/>
</dbReference>
<evidence type="ECO:0000313" key="1">
    <source>
        <dbReference type="EMBL" id="KAA8821929.1"/>
    </source>
</evidence>
<name>A0A5J5DZG0_9BIFI</name>
<comment type="caution">
    <text evidence="2">The sequence shown here is derived from an EMBL/GenBank/DDBJ whole genome shotgun (WGS) entry which is preliminary data.</text>
</comment>
<evidence type="ECO:0000313" key="2">
    <source>
        <dbReference type="EMBL" id="KAA8823280.1"/>
    </source>
</evidence>
<dbReference type="AlphaFoldDB" id="A0A5J5DZG0"/>
<dbReference type="Proteomes" id="UP000374630">
    <property type="component" value="Unassembled WGS sequence"/>
</dbReference>